<keyword evidence="6" id="KW-1185">Reference proteome</keyword>
<protein>
    <recommendedName>
        <fullName evidence="4">PLA2c domain-containing protein</fullName>
    </recommendedName>
</protein>
<keyword evidence="1" id="KW-0378">Hydrolase</keyword>
<dbReference type="GO" id="GO:0046475">
    <property type="term" value="P:glycerophospholipid catabolic process"/>
    <property type="evidence" value="ECO:0007669"/>
    <property type="project" value="TreeGrafter"/>
</dbReference>
<sequence length="852" mass="94467">MKRFLNFLCMISIFSMHACIGAALIPGLVQDEETSHRDTVASIVIKVYGQVQQDFNKEIVVFSQALQDSFQSLTDADDDQAVDSIEKFNAKTNAQLQKSIKVINRISDNSLKQYYDEMKKAGISFTLGVTDPVARKLQRDLNSIEYDVIYDMKVAVEKVQFIDTLDEINQEIQSAKAAFLSKAEQDYALAQAAASQKRKVTAWKEYKIAGKDFLGRFQDAAEQECKAAVVQAVNETLDQLGQAAMDALTDNVDKLAKQTMESIAKSIKFDMDFGTDYLGEQLSAKLQKYTSQQVQDLVEKLPNYLKKEAFKRAGINEDEDTMVGALKAVIRKQYPVKQKFDGLQVRQSTALAEQEIEFVKNRMPKVTAALEKNFDVTAPLKIGLCTSGGGNRAMLVTLGFHLGAQEIGLLDSILYTAGVSGSTWTISGWSYLYASMAMSLEDFKQQIVNGPISKSMLTLAGTSMPPLPDQDQLAVMGINAARHFAYDQTISAIDLYGAFIGNYTLLPAGKKRLDVTWSSVADTIMKGDIPLPMGSAVSYKLGQQLNGKTEYYWYEVGPFEVGSDQVGAYVPVWAFGSKFDKGKPVDGYQGKAPEYPISYYEGVFGSAFAASVNEVVDQKLVNPKFMLFDQKITVPVDTWIKNSLTETTRDSRMYPATFHNYTAGMSNSPIANAVDIRLYDGAMNINFPLPVLMRPARELDAIFVCDSGVDLASLRSAELHFKRNGQKFPNISKVTKKILAASPLTVLNDPRKEGYDKDIVTIFYCPFVKNTGYLADFDPEVCMSKGECATFNFKYEAQQSDRVVELMRYNVKQIQPEIKEVLQALQVAKTGIKLPVAPLIKEALQQAQAAVA</sequence>
<dbReference type="Proteomes" id="UP000254834">
    <property type="component" value="Chromosome"/>
</dbReference>
<evidence type="ECO:0000256" key="1">
    <source>
        <dbReference type="ARBA" id="ARBA00022801"/>
    </source>
</evidence>
<keyword evidence="3" id="KW-0732">Signal</keyword>
<evidence type="ECO:0000259" key="4">
    <source>
        <dbReference type="PROSITE" id="PS51210"/>
    </source>
</evidence>
<dbReference type="PROSITE" id="PS51210">
    <property type="entry name" value="PLA2C"/>
    <property type="match status" value="1"/>
</dbReference>
<dbReference type="OrthoDB" id="8480005at2"/>
<dbReference type="PANTHER" id="PTHR10728:SF40">
    <property type="entry name" value="PATATIN FAMILY PROTEIN"/>
    <property type="match status" value="1"/>
</dbReference>
<dbReference type="AlphaFoldDB" id="A0A345ZCI0"/>
<feature type="domain" description="PLA2c" evidence="4">
    <location>
        <begin position="337"/>
        <end position="852"/>
    </location>
</feature>
<dbReference type="EMBL" id="CP025544">
    <property type="protein sequence ID" value="AXK60997.1"/>
    <property type="molecule type" value="Genomic_DNA"/>
</dbReference>
<feature type="signal peptide" evidence="3">
    <location>
        <begin position="1"/>
        <end position="18"/>
    </location>
</feature>
<dbReference type="PANTHER" id="PTHR10728">
    <property type="entry name" value="CYTOSOLIC PHOSPHOLIPASE A2"/>
    <property type="match status" value="1"/>
</dbReference>
<evidence type="ECO:0000313" key="6">
    <source>
        <dbReference type="Proteomes" id="UP000254834"/>
    </source>
</evidence>
<dbReference type="InterPro" id="IPR002642">
    <property type="entry name" value="LysoPLipase_cat_dom"/>
</dbReference>
<dbReference type="RefSeq" id="WP_115586012.1">
    <property type="nucleotide sequence ID" value="NZ_CP025544.1"/>
</dbReference>
<evidence type="ECO:0000256" key="3">
    <source>
        <dbReference type="SAM" id="SignalP"/>
    </source>
</evidence>
<dbReference type="Gene3D" id="3.40.1090.10">
    <property type="entry name" value="Cytosolic phospholipase A2 catalytic domain"/>
    <property type="match status" value="1"/>
</dbReference>
<reference evidence="5 6" key="1">
    <citation type="submission" date="2017-12" db="EMBL/GenBank/DDBJ databases">
        <title>Chromulinavorax destructans is a abundant pathogen of dominant heterotrophic picoflagllates.</title>
        <authorList>
            <person name="Deeg C.M."/>
            <person name="Zimmer M."/>
            <person name="Suttle C.A."/>
        </authorList>
    </citation>
    <scope>NUCLEOTIDE SEQUENCE [LARGE SCALE GENOMIC DNA]</scope>
    <source>
        <strain evidence="5 6">SeV1</strain>
    </source>
</reference>
<feature type="chain" id="PRO_5016708488" description="PLA2c domain-containing protein" evidence="3">
    <location>
        <begin position="19"/>
        <end position="852"/>
    </location>
</feature>
<accession>A0A345ZCI0</accession>
<name>A0A345ZCI0_9BACT</name>
<evidence type="ECO:0000313" key="5">
    <source>
        <dbReference type="EMBL" id="AXK60997.1"/>
    </source>
</evidence>
<dbReference type="KEGG" id="cdes:C0J27_04670"/>
<evidence type="ECO:0000256" key="2">
    <source>
        <dbReference type="ARBA" id="ARBA00023098"/>
    </source>
</evidence>
<dbReference type="GO" id="GO:0004623">
    <property type="term" value="F:phospholipase A2 activity"/>
    <property type="evidence" value="ECO:0007669"/>
    <property type="project" value="TreeGrafter"/>
</dbReference>
<dbReference type="GO" id="GO:0005829">
    <property type="term" value="C:cytosol"/>
    <property type="evidence" value="ECO:0007669"/>
    <property type="project" value="TreeGrafter"/>
</dbReference>
<dbReference type="InterPro" id="IPR016035">
    <property type="entry name" value="Acyl_Trfase/lysoPLipase"/>
</dbReference>
<dbReference type="Pfam" id="PF01735">
    <property type="entry name" value="PLA2_B"/>
    <property type="match status" value="1"/>
</dbReference>
<gene>
    <name evidence="5" type="ORF">C0J27_04670</name>
</gene>
<proteinExistence type="predicted"/>
<organism evidence="5 6">
    <name type="scientific">Candidatus Chromulinivorax destructor</name>
    <dbReference type="NCBI Taxonomy" id="2066483"/>
    <lineage>
        <taxon>Bacteria</taxon>
        <taxon>Candidatus Babelota</taxon>
        <taxon>Candidatus Babeliae</taxon>
        <taxon>Candidatus Babeliales</taxon>
        <taxon>Candidatus Chromulinivoraceae</taxon>
        <taxon>Candidatus Chromulinivorax</taxon>
    </lineage>
</organism>
<dbReference type="SMART" id="SM00022">
    <property type="entry name" value="PLAc"/>
    <property type="match status" value="1"/>
</dbReference>
<dbReference type="SUPFAM" id="SSF52151">
    <property type="entry name" value="FabD/lysophospholipase-like"/>
    <property type="match status" value="1"/>
</dbReference>
<keyword evidence="2" id="KW-0443">Lipid metabolism</keyword>